<evidence type="ECO:0000256" key="7">
    <source>
        <dbReference type="SAM" id="MobiDB-lite"/>
    </source>
</evidence>
<evidence type="ECO:0000256" key="1">
    <source>
        <dbReference type="ARBA" id="ARBA00004413"/>
    </source>
</evidence>
<dbReference type="OrthoDB" id="9773459at2"/>
<dbReference type="GO" id="GO:0016787">
    <property type="term" value="F:hydrolase activity"/>
    <property type="evidence" value="ECO:0007669"/>
    <property type="project" value="InterPro"/>
</dbReference>
<dbReference type="PRINTS" id="PR00956">
    <property type="entry name" value="FLGMOTORFLIN"/>
</dbReference>
<reference evidence="10 11" key="1">
    <citation type="submission" date="2009-10" db="EMBL/GenBank/DDBJ databases">
        <title>Complete sequence of chromosome of Ammonifex degensii KC4.</title>
        <authorList>
            <consortium name="US DOE Joint Genome Institute"/>
            <person name="Kerfeld C."/>
            <person name="Goodner B."/>
            <person name="Huber H."/>
            <person name="Stetter K."/>
            <person name="Lucas S."/>
            <person name="Copeland A."/>
            <person name="Lapidus A."/>
            <person name="Glavina del Rio T."/>
            <person name="Dalin E."/>
            <person name="Tice H."/>
            <person name="Bruce D."/>
            <person name="Goodwin L."/>
            <person name="Pitluck S."/>
            <person name="Saunders E."/>
            <person name="Brettin T."/>
            <person name="Detter J.C."/>
            <person name="Han C."/>
            <person name="Larimer F."/>
            <person name="Land M."/>
            <person name="Hauser L."/>
            <person name="Kyrpides N."/>
            <person name="Ovchinnikova G."/>
            <person name="Richardson P."/>
        </authorList>
    </citation>
    <scope>NUCLEOTIDE SEQUENCE [LARGE SCALE GENOMIC DNA]</scope>
    <source>
        <strain evidence="11">DSM 10501 / KC4</strain>
    </source>
</reference>
<dbReference type="InterPro" id="IPR028976">
    <property type="entry name" value="CheC-like_sf"/>
</dbReference>
<dbReference type="GO" id="GO:0003774">
    <property type="term" value="F:cytoskeletal motor activity"/>
    <property type="evidence" value="ECO:0007669"/>
    <property type="project" value="InterPro"/>
</dbReference>
<dbReference type="GO" id="GO:0005886">
    <property type="term" value="C:plasma membrane"/>
    <property type="evidence" value="ECO:0007669"/>
    <property type="project" value="UniProtKB-SubCell"/>
</dbReference>
<feature type="domain" description="CheC-like protein" evidence="9">
    <location>
        <begin position="39"/>
        <end position="74"/>
    </location>
</feature>
<dbReference type="RefSeq" id="WP_015739971.1">
    <property type="nucleotide sequence ID" value="NC_013385.1"/>
</dbReference>
<dbReference type="InterPro" id="IPR051469">
    <property type="entry name" value="FliN/MopA/SpaO"/>
</dbReference>
<dbReference type="PANTHER" id="PTHR43484:SF1">
    <property type="entry name" value="FLAGELLAR MOTOR SWITCH PROTEIN FLIN"/>
    <property type="match status" value="1"/>
</dbReference>
<feature type="region of interest" description="Disordered" evidence="7">
    <location>
        <begin position="233"/>
        <end position="265"/>
    </location>
</feature>
<dbReference type="KEGG" id="adg:Adeg_2017"/>
<evidence type="ECO:0000259" key="9">
    <source>
        <dbReference type="Pfam" id="PF04509"/>
    </source>
</evidence>
<keyword evidence="6" id="KW-0472">Membrane</keyword>
<evidence type="ECO:0000256" key="4">
    <source>
        <dbReference type="ARBA" id="ARBA00022500"/>
    </source>
</evidence>
<dbReference type="CDD" id="cd17907">
    <property type="entry name" value="FliY_FliN-Y"/>
    <property type="match status" value="1"/>
</dbReference>
<dbReference type="Pfam" id="PF04509">
    <property type="entry name" value="CheC"/>
    <property type="match status" value="2"/>
</dbReference>
<dbReference type="Pfam" id="PF01052">
    <property type="entry name" value="FliMN_C"/>
    <property type="match status" value="1"/>
</dbReference>
<dbReference type="InterPro" id="IPR036429">
    <property type="entry name" value="SpoA-like_sf"/>
</dbReference>
<comment type="similarity">
    <text evidence="2">Belongs to the FliN/MopA/SpaO family.</text>
</comment>
<dbReference type="Gene3D" id="3.40.1550.10">
    <property type="entry name" value="CheC-like"/>
    <property type="match status" value="1"/>
</dbReference>
<dbReference type="SUPFAM" id="SSF101801">
    <property type="entry name" value="Surface presentation of antigens (SPOA)"/>
    <property type="match status" value="1"/>
</dbReference>
<feature type="domain" description="CheC-like protein" evidence="9">
    <location>
        <begin position="135"/>
        <end position="170"/>
    </location>
</feature>
<dbReference type="GO" id="GO:0009425">
    <property type="term" value="C:bacterial-type flagellum basal body"/>
    <property type="evidence" value="ECO:0007669"/>
    <property type="project" value="InterPro"/>
</dbReference>
<accession>C9R9W6</accession>
<evidence type="ECO:0000313" key="10">
    <source>
        <dbReference type="EMBL" id="ACX53095.1"/>
    </source>
</evidence>
<comment type="subcellular location">
    <subcellularLocation>
        <location evidence="1">Cell membrane</location>
        <topology evidence="1">Peripheral membrane protein</topology>
        <orientation evidence="1">Cytoplasmic side</orientation>
    </subcellularLocation>
</comment>
<keyword evidence="4" id="KW-0145">Chemotaxis</keyword>
<dbReference type="NCBIfam" id="NF005995">
    <property type="entry name" value="PRK08119.1"/>
    <property type="match status" value="1"/>
</dbReference>
<keyword evidence="11" id="KW-1185">Reference proteome</keyword>
<dbReference type="Gene3D" id="2.30.330.10">
    <property type="entry name" value="SpoA-like"/>
    <property type="match status" value="1"/>
</dbReference>
<sequence>MKDEHFLSQEEIDALLKGFGASPDEGSGTAKENPELTEEEKDALGEIGNIAMGAAATALSEILGRRVTITSPHVQVTTKEELLKSFTVPYLIVSVPYTEGLEGLSLLVVKVEDASVIADLMMGGEGKRSPTLGEIEISAVAEAMNQMMGAAATSLADIYHRTVGIAPPQVRIFSKEGEAATNDLGVEDPIAVISFRMTIEDLLDTEIMRVLSVSTAKEEASLLWQGVYGEEEKREKPYSEKPSPAEEAAATAAPAVTPSSPAPPPLDVDRSRLELILDIPLKVSVVLGRTRRPIKEILGLGPGSILELDALADEPVEILVNGVLVARGEVVVVEENFGVRITSIVTPQERLRYLARPRKR</sequence>
<dbReference type="GO" id="GO:0006935">
    <property type="term" value="P:chemotaxis"/>
    <property type="evidence" value="ECO:0007669"/>
    <property type="project" value="UniProtKB-KW"/>
</dbReference>
<dbReference type="InterPro" id="IPR007597">
    <property type="entry name" value="CheC"/>
</dbReference>
<evidence type="ECO:0000256" key="5">
    <source>
        <dbReference type="ARBA" id="ARBA00022779"/>
    </source>
</evidence>
<gene>
    <name evidence="10" type="ordered locus">Adeg_2017</name>
</gene>
<feature type="compositionally biased region" description="Low complexity" evidence="7">
    <location>
        <begin position="245"/>
        <end position="259"/>
    </location>
</feature>
<dbReference type="InterPro" id="IPR001172">
    <property type="entry name" value="FliN_T3SS_HrcQb"/>
</dbReference>
<evidence type="ECO:0000256" key="6">
    <source>
        <dbReference type="ARBA" id="ARBA00023136"/>
    </source>
</evidence>
<name>C9R9W6_AMMDK</name>
<evidence type="ECO:0000256" key="2">
    <source>
        <dbReference type="ARBA" id="ARBA00009226"/>
    </source>
</evidence>
<keyword evidence="5" id="KW-0283">Flagellar rotation</keyword>
<evidence type="ECO:0000256" key="3">
    <source>
        <dbReference type="ARBA" id="ARBA00022475"/>
    </source>
</evidence>
<dbReference type="EMBL" id="CP001785">
    <property type="protein sequence ID" value="ACX53095.1"/>
    <property type="molecule type" value="Genomic_DNA"/>
</dbReference>
<dbReference type="PANTHER" id="PTHR43484">
    <property type="match status" value="1"/>
</dbReference>
<evidence type="ECO:0000313" key="11">
    <source>
        <dbReference type="Proteomes" id="UP000002620"/>
    </source>
</evidence>
<evidence type="ECO:0000259" key="8">
    <source>
        <dbReference type="Pfam" id="PF01052"/>
    </source>
</evidence>
<proteinExistence type="inferred from homology"/>
<feature type="domain" description="Flagellar motor switch protein FliN-like C-terminal" evidence="8">
    <location>
        <begin position="275"/>
        <end position="345"/>
    </location>
</feature>
<organism evidence="10 11">
    <name type="scientific">Ammonifex degensii (strain DSM 10501 / KC4)</name>
    <dbReference type="NCBI Taxonomy" id="429009"/>
    <lineage>
        <taxon>Bacteria</taxon>
        <taxon>Bacillati</taxon>
        <taxon>Bacillota</taxon>
        <taxon>Clostridia</taxon>
        <taxon>Thermoanaerobacterales</taxon>
        <taxon>Thermoanaerobacteraceae</taxon>
        <taxon>Ammonifex</taxon>
    </lineage>
</organism>
<dbReference type="HOGENOM" id="CLU_033893_0_0_9"/>
<dbReference type="eggNOG" id="COG1886">
    <property type="taxonomic scope" value="Bacteria"/>
</dbReference>
<dbReference type="STRING" id="429009.Adeg_2017"/>
<dbReference type="eggNOG" id="COG1776">
    <property type="taxonomic scope" value="Bacteria"/>
</dbReference>
<dbReference type="Proteomes" id="UP000002620">
    <property type="component" value="Chromosome"/>
</dbReference>
<dbReference type="NCBIfam" id="TIGR02480">
    <property type="entry name" value="fliN"/>
    <property type="match status" value="1"/>
</dbReference>
<dbReference type="AlphaFoldDB" id="C9R9W6"/>
<dbReference type="GO" id="GO:0071973">
    <property type="term" value="P:bacterial-type flagellum-dependent cell motility"/>
    <property type="evidence" value="ECO:0007669"/>
    <property type="project" value="InterPro"/>
</dbReference>
<keyword evidence="3" id="KW-1003">Cell membrane</keyword>
<protein>
    <submittedName>
        <fullName evidence="10">CheC, inhibitor of MCP methylation / FliN fusion protein</fullName>
    </submittedName>
</protein>
<dbReference type="InterPro" id="IPR001543">
    <property type="entry name" value="FliN-like_C"/>
</dbReference>
<dbReference type="SUPFAM" id="SSF103039">
    <property type="entry name" value="CheC-like"/>
    <property type="match status" value="1"/>
</dbReference>
<dbReference type="InterPro" id="IPR012826">
    <property type="entry name" value="FliN"/>
</dbReference>